<dbReference type="RefSeq" id="WP_204702347.1">
    <property type="nucleotide sequence ID" value="NZ_JAFBDQ010000014.1"/>
</dbReference>
<evidence type="ECO:0000256" key="2">
    <source>
        <dbReference type="ARBA" id="ARBA00009777"/>
    </source>
</evidence>
<dbReference type="PANTHER" id="PTHR30352">
    <property type="entry name" value="PYRUVATE FORMATE-LYASE-ACTIVATING ENZYME"/>
    <property type="match status" value="1"/>
</dbReference>
<dbReference type="SFLD" id="SFLDG01067">
    <property type="entry name" value="SPASM/twitch_domain_containing"/>
    <property type="match status" value="1"/>
</dbReference>
<dbReference type="InterPro" id="IPR013785">
    <property type="entry name" value="Aldolase_TIM"/>
</dbReference>
<keyword evidence="4 10" id="KW-0004">4Fe-4S</keyword>
<dbReference type="GO" id="GO:0043365">
    <property type="term" value="F:[formate-C-acetyltransferase]-activating enzyme activity"/>
    <property type="evidence" value="ECO:0007669"/>
    <property type="project" value="UniProtKB-UniRule"/>
</dbReference>
<dbReference type="GO" id="GO:0016829">
    <property type="term" value="F:lyase activity"/>
    <property type="evidence" value="ECO:0007669"/>
    <property type="project" value="UniProtKB-KW"/>
</dbReference>
<dbReference type="Pfam" id="PF04055">
    <property type="entry name" value="Radical_SAM"/>
    <property type="match status" value="1"/>
</dbReference>
<evidence type="ECO:0000313" key="12">
    <source>
        <dbReference type="EMBL" id="MBM7557602.1"/>
    </source>
</evidence>
<comment type="similarity">
    <text evidence="2 10">Belongs to the organic radical-activating enzymes family.</text>
</comment>
<dbReference type="SFLD" id="SFLDS00029">
    <property type="entry name" value="Radical_SAM"/>
    <property type="match status" value="1"/>
</dbReference>
<sequence>MTTGYIHSVESFSTQDGPGIRYVVFMQGCPLRCKYCHNPDTWQKNKGEQISISTMMEKIKSCQPYFNKQGGVTISGGEPTLQIDFVADLLTACKEEGIHTALDTSGYVKQDEFKKLLPNLDLVLLDLKHLDDKQHQDLTGVSNQKTLDLIKLLESERQPYWIKHVIVPGITDDLDKIKELASYLKSLSYLKKVQLLPYHRLGVHKWEELGLDYQLSETEPPSEEKLEKIKEIIKQQNIKVEIK</sequence>
<evidence type="ECO:0000256" key="7">
    <source>
        <dbReference type="ARBA" id="ARBA00023002"/>
    </source>
</evidence>
<dbReference type="GO" id="GO:0051539">
    <property type="term" value="F:4 iron, 4 sulfur cluster binding"/>
    <property type="evidence" value="ECO:0007669"/>
    <property type="project" value="UniProtKB-UniRule"/>
</dbReference>
<dbReference type="InterPro" id="IPR001989">
    <property type="entry name" value="Radical_activat_CS"/>
</dbReference>
<dbReference type="Proteomes" id="UP000774000">
    <property type="component" value="Unassembled WGS sequence"/>
</dbReference>
<keyword evidence="12" id="KW-0456">Lyase</keyword>
<keyword evidence="8 10" id="KW-0408">Iron</keyword>
<evidence type="ECO:0000256" key="9">
    <source>
        <dbReference type="ARBA" id="ARBA00023014"/>
    </source>
</evidence>
<dbReference type="GO" id="GO:0046872">
    <property type="term" value="F:metal ion binding"/>
    <property type="evidence" value="ECO:0007669"/>
    <property type="project" value="UniProtKB-UniRule"/>
</dbReference>
<evidence type="ECO:0000256" key="10">
    <source>
        <dbReference type="RuleBase" id="RU362053"/>
    </source>
</evidence>
<organism evidence="12 13">
    <name type="scientific">Halanaerobacter jeridensis</name>
    <dbReference type="NCBI Taxonomy" id="706427"/>
    <lineage>
        <taxon>Bacteria</taxon>
        <taxon>Bacillati</taxon>
        <taxon>Bacillota</taxon>
        <taxon>Clostridia</taxon>
        <taxon>Halanaerobiales</taxon>
        <taxon>Halobacteroidaceae</taxon>
        <taxon>Halanaerobacter</taxon>
    </lineage>
</organism>
<dbReference type="NCBIfam" id="TIGR02494">
    <property type="entry name" value="PFLE_PFLC"/>
    <property type="match status" value="1"/>
</dbReference>
<evidence type="ECO:0000256" key="1">
    <source>
        <dbReference type="ARBA" id="ARBA00003141"/>
    </source>
</evidence>
<comment type="caution">
    <text evidence="12">The sequence shown here is derived from an EMBL/GenBank/DDBJ whole genome shotgun (WGS) entry which is preliminary data.</text>
</comment>
<dbReference type="NCBIfam" id="TIGR02493">
    <property type="entry name" value="PFLA"/>
    <property type="match status" value="1"/>
</dbReference>
<dbReference type="EMBL" id="JAFBDQ010000014">
    <property type="protein sequence ID" value="MBM7557602.1"/>
    <property type="molecule type" value="Genomic_DNA"/>
</dbReference>
<comment type="cofactor">
    <cofactor evidence="10">
        <name>[4Fe-4S] cluster</name>
        <dbReference type="ChEBI" id="CHEBI:49883"/>
    </cofactor>
    <text evidence="10">Binds 1 [4Fe-4S] cluster. The cluster is coordinated with 3 cysteines and an exchangeable S-adenosyl-L-methionine.</text>
</comment>
<keyword evidence="12" id="KW-0670">Pyruvate</keyword>
<dbReference type="CDD" id="cd01335">
    <property type="entry name" value="Radical_SAM"/>
    <property type="match status" value="1"/>
</dbReference>
<keyword evidence="7 10" id="KW-0560">Oxidoreductase</keyword>
<protein>
    <recommendedName>
        <fullName evidence="3 10">Pyruvate formate-lyase-activating enzyme</fullName>
        <ecNumber evidence="10">1.97.1.4</ecNumber>
    </recommendedName>
</protein>
<dbReference type="PROSITE" id="PS01087">
    <property type="entry name" value="RADICAL_ACTIVATING"/>
    <property type="match status" value="1"/>
</dbReference>
<reference evidence="12" key="1">
    <citation type="submission" date="2021-01" db="EMBL/GenBank/DDBJ databases">
        <title>Genomic Encyclopedia of Type Strains, Phase IV (KMG-IV): sequencing the most valuable type-strain genomes for metagenomic binning, comparative biology and taxonomic classification.</title>
        <authorList>
            <person name="Goeker M."/>
        </authorList>
    </citation>
    <scope>NUCLEOTIDE SEQUENCE</scope>
    <source>
        <strain evidence="12">DSM 23230</strain>
    </source>
</reference>
<comment type="catalytic activity">
    <reaction evidence="10">
        <text>glycyl-[formate C-acetyltransferase] + reduced [flavodoxin] + S-adenosyl-L-methionine = glycin-2-yl radical-[formate C-acetyltransferase] + semiquinone [flavodoxin] + 5'-deoxyadenosine + L-methionine + H(+)</text>
        <dbReference type="Rhea" id="RHEA:19225"/>
        <dbReference type="Rhea" id="RHEA-COMP:10622"/>
        <dbReference type="Rhea" id="RHEA-COMP:12190"/>
        <dbReference type="Rhea" id="RHEA-COMP:12191"/>
        <dbReference type="Rhea" id="RHEA-COMP:14480"/>
        <dbReference type="ChEBI" id="CHEBI:15378"/>
        <dbReference type="ChEBI" id="CHEBI:17319"/>
        <dbReference type="ChEBI" id="CHEBI:29947"/>
        <dbReference type="ChEBI" id="CHEBI:32722"/>
        <dbReference type="ChEBI" id="CHEBI:57618"/>
        <dbReference type="ChEBI" id="CHEBI:57844"/>
        <dbReference type="ChEBI" id="CHEBI:59789"/>
        <dbReference type="ChEBI" id="CHEBI:140311"/>
        <dbReference type="EC" id="1.97.1.4"/>
    </reaction>
</comment>
<evidence type="ECO:0000259" key="11">
    <source>
        <dbReference type="PROSITE" id="PS51918"/>
    </source>
</evidence>
<dbReference type="GO" id="GO:0005737">
    <property type="term" value="C:cytoplasm"/>
    <property type="evidence" value="ECO:0007669"/>
    <property type="project" value="UniProtKB-SubCell"/>
</dbReference>
<evidence type="ECO:0000256" key="6">
    <source>
        <dbReference type="ARBA" id="ARBA00022723"/>
    </source>
</evidence>
<dbReference type="PROSITE" id="PS51918">
    <property type="entry name" value="RADICAL_SAM"/>
    <property type="match status" value="1"/>
</dbReference>
<keyword evidence="13" id="KW-1185">Reference proteome</keyword>
<keyword evidence="10" id="KW-0963">Cytoplasm</keyword>
<dbReference type="InterPro" id="IPR058240">
    <property type="entry name" value="rSAM_sf"/>
</dbReference>
<keyword evidence="6 10" id="KW-0479">Metal-binding</keyword>
<dbReference type="SUPFAM" id="SSF102114">
    <property type="entry name" value="Radical SAM enzymes"/>
    <property type="match status" value="1"/>
</dbReference>
<evidence type="ECO:0000256" key="8">
    <source>
        <dbReference type="ARBA" id="ARBA00023004"/>
    </source>
</evidence>
<comment type="function">
    <text evidence="1 10">Activation of pyruvate formate-lyase under anaerobic conditions by generation of an organic free radical, using S-adenosylmethionine and reduced flavodoxin as cosubstrates to produce 5'-deoxy-adenosine.</text>
</comment>
<evidence type="ECO:0000256" key="5">
    <source>
        <dbReference type="ARBA" id="ARBA00022691"/>
    </source>
</evidence>
<evidence type="ECO:0000256" key="3">
    <source>
        <dbReference type="ARBA" id="ARBA00021356"/>
    </source>
</evidence>
<dbReference type="InterPro" id="IPR012838">
    <property type="entry name" value="PFL1_activating"/>
</dbReference>
<dbReference type="InterPro" id="IPR034457">
    <property type="entry name" value="Organic_radical-activating"/>
</dbReference>
<keyword evidence="5 10" id="KW-0949">S-adenosyl-L-methionine</keyword>
<dbReference type="AlphaFoldDB" id="A0A939BPX3"/>
<gene>
    <name evidence="12" type="ORF">JOC47_002468</name>
</gene>
<comment type="subcellular location">
    <subcellularLocation>
        <location evidence="10">Cytoplasm</location>
    </subcellularLocation>
</comment>
<dbReference type="PANTHER" id="PTHR30352:SF5">
    <property type="entry name" value="PYRUVATE FORMATE-LYASE 1-ACTIVATING ENZYME"/>
    <property type="match status" value="1"/>
</dbReference>
<name>A0A939BPX3_9FIRM</name>
<accession>A0A939BPX3</accession>
<keyword evidence="9 10" id="KW-0411">Iron-sulfur</keyword>
<evidence type="ECO:0000313" key="13">
    <source>
        <dbReference type="Proteomes" id="UP000774000"/>
    </source>
</evidence>
<dbReference type="InterPro" id="IPR007197">
    <property type="entry name" value="rSAM"/>
</dbReference>
<dbReference type="SFLD" id="SFLDG01066">
    <property type="entry name" value="organic_radical-activating_enz"/>
    <property type="match status" value="1"/>
</dbReference>
<dbReference type="EC" id="1.97.1.4" evidence="10"/>
<dbReference type="Gene3D" id="3.20.20.70">
    <property type="entry name" value="Aldolase class I"/>
    <property type="match status" value="1"/>
</dbReference>
<evidence type="ECO:0000256" key="4">
    <source>
        <dbReference type="ARBA" id="ARBA00022485"/>
    </source>
</evidence>
<feature type="domain" description="Radical SAM core" evidence="11">
    <location>
        <begin position="15"/>
        <end position="239"/>
    </location>
</feature>
<proteinExistence type="inferred from homology"/>